<feature type="transmembrane region" description="Helical" evidence="3">
    <location>
        <begin position="277"/>
        <end position="295"/>
    </location>
</feature>
<gene>
    <name evidence="4" type="ORF">CfP315_0014</name>
</gene>
<protein>
    <submittedName>
        <fullName evidence="4">Spore germination protein</fullName>
    </submittedName>
</protein>
<dbReference type="Pfam" id="PF03323">
    <property type="entry name" value="GerA"/>
    <property type="match status" value="1"/>
</dbReference>
<comment type="similarity">
    <text evidence="1">Belongs to the GerABKA family.</text>
</comment>
<feature type="transmembrane region" description="Helical" evidence="3">
    <location>
        <begin position="316"/>
        <end position="335"/>
    </location>
</feature>
<evidence type="ECO:0000313" key="4">
    <source>
        <dbReference type="EMBL" id="BED91526.1"/>
    </source>
</evidence>
<keyword evidence="2 3" id="KW-0472">Membrane</keyword>
<dbReference type="InterPro" id="IPR050768">
    <property type="entry name" value="UPF0353/GerABKA_families"/>
</dbReference>
<dbReference type="InterPro" id="IPR004995">
    <property type="entry name" value="Spore_Ger"/>
</dbReference>
<evidence type="ECO:0000256" key="2">
    <source>
        <dbReference type="ARBA" id="ARBA00023136"/>
    </source>
</evidence>
<feature type="transmembrane region" description="Helical" evidence="3">
    <location>
        <begin position="385"/>
        <end position="403"/>
    </location>
</feature>
<dbReference type="PANTHER" id="PTHR22550:SF5">
    <property type="entry name" value="LEUCINE ZIPPER PROTEIN 4"/>
    <property type="match status" value="1"/>
</dbReference>
<feature type="transmembrane region" description="Helical" evidence="3">
    <location>
        <begin position="439"/>
        <end position="462"/>
    </location>
</feature>
<name>A0AA48KV49_9FIRM</name>
<feature type="transmembrane region" description="Helical" evidence="3">
    <location>
        <begin position="409"/>
        <end position="427"/>
    </location>
</feature>
<dbReference type="GO" id="GO:0009847">
    <property type="term" value="P:spore germination"/>
    <property type="evidence" value="ECO:0007669"/>
    <property type="project" value="InterPro"/>
</dbReference>
<dbReference type="EMBL" id="AP027924">
    <property type="protein sequence ID" value="BED91526.1"/>
    <property type="molecule type" value="Genomic_DNA"/>
</dbReference>
<dbReference type="AlphaFoldDB" id="A0AA48KV49"/>
<keyword evidence="3" id="KW-1133">Transmembrane helix</keyword>
<organism evidence="4">
    <name type="scientific">Candidatus Improbicoccus pseudotrichonymphae</name>
    <dbReference type="NCBI Taxonomy" id="3033792"/>
    <lineage>
        <taxon>Bacteria</taxon>
        <taxon>Bacillati</taxon>
        <taxon>Bacillota</taxon>
        <taxon>Clostridia</taxon>
        <taxon>Candidatus Improbicoccus</taxon>
    </lineage>
</organism>
<sequence>MFDFFKKISKHYMQDSRDHIDRTEKIRISSSLDKILDFFRNEFDQSADLVVREIRIANLKAAVIIVDGLIDKNTFSINVLKVIMNKKFLNDLNVSNQTPEKIFETMRDDLVAFPDQIEVFTYEDALNLVTCGFALVALDGSDKILALGVQGYFVRGLAEPTAEKSQRGCREGFIEAIRVNMTMIRRRIRSPKLKFENLILGSISQTYVSMCYLTSMADTKIIEEIKKRLSSVDIETITTAGCISPFLEAENDLSLFSSVGFSERPDTVCGKISEGRVAILIDGIPTVLIVPYLFVENFQNIDDYALRPYFASFNRILKFFSFLVSILLPGMYVALGTFNPELFPGEILNKIALATGSTPFSMMTETLLIHFIYEVVREAGLRLPQTLAHAVSIVGGLVIGQTAIDSGLIGGPTLMIVALTAISSYVIPNLYEPITFLRLIFIISGGILGIWGIMMFFTAMLINICSKTNFGIPFTAPIAPFDIFGMRDVFLRFSWKILSKKENNIQSMPGTKI</sequence>
<dbReference type="Proteomes" id="UP001337580">
    <property type="component" value="Chromosome"/>
</dbReference>
<evidence type="ECO:0000256" key="3">
    <source>
        <dbReference type="SAM" id="Phobius"/>
    </source>
</evidence>
<dbReference type="PIRSF" id="PIRSF005690">
    <property type="entry name" value="GerBA"/>
    <property type="match status" value="1"/>
</dbReference>
<reference evidence="4" key="1">
    <citation type="journal article" date="2023" name="ISME J.">
        <title>Emergence of putative energy parasites within Clostridia revealed by genome analysis of a novel endosymbiotic clade.</title>
        <authorList>
            <person name="Takahashi K."/>
            <person name="Kuwahara H."/>
            <person name="Horikawa Y."/>
            <person name="Izawa K."/>
            <person name="Kato D."/>
            <person name="Inagaki T."/>
            <person name="Yuki M."/>
            <person name="Ohkuma M."/>
            <person name="Hongoh Y."/>
        </authorList>
    </citation>
    <scope>NUCLEOTIDE SEQUENCE</scope>
    <source>
        <strain evidence="4">CfP3-15</strain>
    </source>
</reference>
<dbReference type="GO" id="GO:0016020">
    <property type="term" value="C:membrane"/>
    <property type="evidence" value="ECO:0007669"/>
    <property type="project" value="InterPro"/>
</dbReference>
<evidence type="ECO:0000256" key="1">
    <source>
        <dbReference type="ARBA" id="ARBA00005278"/>
    </source>
</evidence>
<keyword evidence="3" id="KW-0812">Transmembrane</keyword>
<feature type="transmembrane region" description="Helical" evidence="3">
    <location>
        <begin position="347"/>
        <end position="373"/>
    </location>
</feature>
<dbReference type="PANTHER" id="PTHR22550">
    <property type="entry name" value="SPORE GERMINATION PROTEIN"/>
    <property type="match status" value="1"/>
</dbReference>
<accession>A0AA48KV49</accession>
<proteinExistence type="inferred from homology"/>
<dbReference type="KEGG" id="ips:CfP315_0014"/>